<protein>
    <submittedName>
        <fullName evidence="1">RCG56442</fullName>
    </submittedName>
</protein>
<sequence>MPGIAGVAGLMRWATPSSAKNPLFCSGLDTMVHCSCLQTHQKKASDLITDSCEPPCGCWDLNSGPLEEQSVLLTIEPSLQLREWYY</sequence>
<gene>
    <name evidence="1" type="ORF">rCG_56442</name>
</gene>
<dbReference type="Proteomes" id="UP000234681">
    <property type="component" value="Chromosome 4"/>
</dbReference>
<organism evidence="1 2">
    <name type="scientific">Rattus norvegicus</name>
    <name type="common">Rat</name>
    <dbReference type="NCBI Taxonomy" id="10116"/>
    <lineage>
        <taxon>Eukaryota</taxon>
        <taxon>Metazoa</taxon>
        <taxon>Chordata</taxon>
        <taxon>Craniata</taxon>
        <taxon>Vertebrata</taxon>
        <taxon>Euteleostomi</taxon>
        <taxon>Mammalia</taxon>
        <taxon>Eutheria</taxon>
        <taxon>Euarchontoglires</taxon>
        <taxon>Glires</taxon>
        <taxon>Rodentia</taxon>
        <taxon>Myomorpha</taxon>
        <taxon>Muroidea</taxon>
        <taxon>Muridae</taxon>
        <taxon>Murinae</taxon>
        <taxon>Rattus</taxon>
    </lineage>
</organism>
<dbReference type="AlphaFoldDB" id="A6IAV7"/>
<accession>A6IAV7</accession>
<evidence type="ECO:0000313" key="1">
    <source>
        <dbReference type="EMBL" id="EDL91225.1"/>
    </source>
</evidence>
<name>A6IAV7_RAT</name>
<dbReference type="EMBL" id="CH473957">
    <property type="protein sequence ID" value="EDL91225.1"/>
    <property type="molecule type" value="Genomic_DNA"/>
</dbReference>
<reference evidence="2" key="1">
    <citation type="submission" date="2005-09" db="EMBL/GenBank/DDBJ databases">
        <authorList>
            <person name="Mural R.J."/>
            <person name="Li P.W."/>
            <person name="Adams M.D."/>
            <person name="Amanatides P.G."/>
            <person name="Baden-Tillson H."/>
            <person name="Barnstead M."/>
            <person name="Chin S.H."/>
            <person name="Dew I."/>
            <person name="Evans C.A."/>
            <person name="Ferriera S."/>
            <person name="Flanigan M."/>
            <person name="Fosler C."/>
            <person name="Glodek A."/>
            <person name="Gu Z."/>
            <person name="Holt R.A."/>
            <person name="Jennings D."/>
            <person name="Kraft C.L."/>
            <person name="Lu F."/>
            <person name="Nguyen T."/>
            <person name="Nusskern D.R."/>
            <person name="Pfannkoch C.M."/>
            <person name="Sitter C."/>
            <person name="Sutton G.G."/>
            <person name="Venter J.C."/>
            <person name="Wang Z."/>
            <person name="Woodage T."/>
            <person name="Zheng X.H."/>
            <person name="Zhong F."/>
        </authorList>
    </citation>
    <scope>NUCLEOTIDE SEQUENCE [LARGE SCALE GENOMIC DNA]</scope>
    <source>
        <strain>BN</strain>
        <strain evidence="2">Sprague-Dawley</strain>
    </source>
</reference>
<proteinExistence type="predicted"/>
<evidence type="ECO:0000313" key="2">
    <source>
        <dbReference type="Proteomes" id="UP000234681"/>
    </source>
</evidence>